<dbReference type="SUPFAM" id="SSF50494">
    <property type="entry name" value="Trypsin-like serine proteases"/>
    <property type="match status" value="1"/>
</dbReference>
<organism evidence="5 6">
    <name type="scientific">Solirubrobacter pauli</name>
    <dbReference type="NCBI Taxonomy" id="166793"/>
    <lineage>
        <taxon>Bacteria</taxon>
        <taxon>Bacillati</taxon>
        <taxon>Actinomycetota</taxon>
        <taxon>Thermoleophilia</taxon>
        <taxon>Solirubrobacterales</taxon>
        <taxon>Solirubrobacteraceae</taxon>
        <taxon>Solirubrobacter</taxon>
    </lineage>
</organism>
<evidence type="ECO:0000313" key="5">
    <source>
        <dbReference type="EMBL" id="RKQ92496.1"/>
    </source>
</evidence>
<evidence type="ECO:0000259" key="4">
    <source>
        <dbReference type="Pfam" id="PF13180"/>
    </source>
</evidence>
<dbReference type="PROSITE" id="PS51257">
    <property type="entry name" value="PROKAR_LIPOPROTEIN"/>
    <property type="match status" value="1"/>
</dbReference>
<dbReference type="InterPro" id="IPR051201">
    <property type="entry name" value="Chloro_Bact_Ser_Proteases"/>
</dbReference>
<dbReference type="Gene3D" id="2.30.42.10">
    <property type="match status" value="1"/>
</dbReference>
<evidence type="ECO:0000256" key="2">
    <source>
        <dbReference type="ARBA" id="ARBA00022801"/>
    </source>
</evidence>
<proteinExistence type="predicted"/>
<dbReference type="Proteomes" id="UP000278962">
    <property type="component" value="Unassembled WGS sequence"/>
</dbReference>
<dbReference type="GO" id="GO:0006508">
    <property type="term" value="P:proteolysis"/>
    <property type="evidence" value="ECO:0007669"/>
    <property type="project" value="UniProtKB-KW"/>
</dbReference>
<feature type="domain" description="PDZ" evidence="4">
    <location>
        <begin position="265"/>
        <end position="370"/>
    </location>
</feature>
<accession>A0A660LDX2</accession>
<dbReference type="SUPFAM" id="SSF50156">
    <property type="entry name" value="PDZ domain-like"/>
    <property type="match status" value="1"/>
</dbReference>
<sequence length="381" mass="39075">MRRLLAAAAVALALGACGGDDGGDDPAARTTATPPATTRDEVVANQAEGGFDARKIYDEEAPGVVTIVSRFGSEAGEGSGFVLNEEGEIVTNAHVVATGEDGEPLRRADEVYVEFADGNRVEAKVLGQDPNADVALLRVDPDGLKLNPLPLGSSEDVQVGEPVAAIGSPFGQAQSLSVGIVSAKDRAVASLTEFAIAGAIQTDAAINPGNSGGPLVNAAGEVIGINQQIQSRSGGGEGVGFAVPIDTVKRSTDQLRESGTAKYAYLGVSSVPLYPQLVEHFRLDVDKGAWVQLLNPGSPAAEAGVKAGGGRELFQGTPYARGGDVITKLADQPIETSDDLSNALARYKPGETVKLEIHRGGQTQTLDVKLGERPAGTSTGG</sequence>
<evidence type="ECO:0000256" key="3">
    <source>
        <dbReference type="SAM" id="SignalP"/>
    </source>
</evidence>
<dbReference type="Gene3D" id="2.40.10.120">
    <property type="match status" value="1"/>
</dbReference>
<keyword evidence="2" id="KW-0378">Hydrolase</keyword>
<feature type="signal peptide" evidence="3">
    <location>
        <begin position="1"/>
        <end position="18"/>
    </location>
</feature>
<keyword evidence="3" id="KW-0732">Signal</keyword>
<keyword evidence="1 5" id="KW-0645">Protease</keyword>
<dbReference type="Pfam" id="PF13180">
    <property type="entry name" value="PDZ_2"/>
    <property type="match status" value="1"/>
</dbReference>
<name>A0A660LDX2_9ACTN</name>
<dbReference type="InterPro" id="IPR001940">
    <property type="entry name" value="Peptidase_S1C"/>
</dbReference>
<reference evidence="5 6" key="1">
    <citation type="submission" date="2018-10" db="EMBL/GenBank/DDBJ databases">
        <title>Genomic Encyclopedia of Archaeal and Bacterial Type Strains, Phase II (KMG-II): from individual species to whole genera.</title>
        <authorList>
            <person name="Goeker M."/>
        </authorList>
    </citation>
    <scope>NUCLEOTIDE SEQUENCE [LARGE SCALE GENOMIC DNA]</scope>
    <source>
        <strain evidence="5 6">DSM 14954</strain>
    </source>
</reference>
<dbReference type="PRINTS" id="PR00834">
    <property type="entry name" value="PROTEASES2C"/>
</dbReference>
<dbReference type="PANTHER" id="PTHR43343">
    <property type="entry name" value="PEPTIDASE S12"/>
    <property type="match status" value="1"/>
</dbReference>
<dbReference type="OrthoDB" id="9758917at2"/>
<evidence type="ECO:0000313" key="6">
    <source>
        <dbReference type="Proteomes" id="UP000278962"/>
    </source>
</evidence>
<evidence type="ECO:0000256" key="1">
    <source>
        <dbReference type="ARBA" id="ARBA00022670"/>
    </source>
</evidence>
<dbReference type="Pfam" id="PF13365">
    <property type="entry name" value="Trypsin_2"/>
    <property type="match status" value="1"/>
</dbReference>
<dbReference type="RefSeq" id="WP_121250188.1">
    <property type="nucleotide sequence ID" value="NZ_RBIL01000001.1"/>
</dbReference>
<protein>
    <submittedName>
        <fullName evidence="5">S1-C subfamily serine protease</fullName>
    </submittedName>
</protein>
<keyword evidence="6" id="KW-1185">Reference proteome</keyword>
<dbReference type="AlphaFoldDB" id="A0A660LDX2"/>
<gene>
    <name evidence="5" type="ORF">C8N24_2345</name>
</gene>
<dbReference type="InterPro" id="IPR009003">
    <property type="entry name" value="Peptidase_S1_PA"/>
</dbReference>
<comment type="caution">
    <text evidence="5">The sequence shown here is derived from an EMBL/GenBank/DDBJ whole genome shotgun (WGS) entry which is preliminary data.</text>
</comment>
<dbReference type="InterPro" id="IPR036034">
    <property type="entry name" value="PDZ_sf"/>
</dbReference>
<dbReference type="GO" id="GO:0004252">
    <property type="term" value="F:serine-type endopeptidase activity"/>
    <property type="evidence" value="ECO:0007669"/>
    <property type="project" value="InterPro"/>
</dbReference>
<dbReference type="EMBL" id="RBIL01000001">
    <property type="protein sequence ID" value="RKQ92496.1"/>
    <property type="molecule type" value="Genomic_DNA"/>
</dbReference>
<dbReference type="InterPro" id="IPR001478">
    <property type="entry name" value="PDZ"/>
</dbReference>
<dbReference type="PANTHER" id="PTHR43343:SF3">
    <property type="entry name" value="PROTEASE DO-LIKE 8, CHLOROPLASTIC"/>
    <property type="match status" value="1"/>
</dbReference>
<feature type="chain" id="PRO_5039235070" evidence="3">
    <location>
        <begin position="19"/>
        <end position="381"/>
    </location>
</feature>